<dbReference type="OrthoDB" id="191894at2"/>
<dbReference type="EMBL" id="FNDU01000001">
    <property type="protein sequence ID" value="SDH42552.1"/>
    <property type="molecule type" value="Genomic_DNA"/>
</dbReference>
<evidence type="ECO:0000256" key="1">
    <source>
        <dbReference type="SAM" id="Coils"/>
    </source>
</evidence>
<organism evidence="2 3">
    <name type="scientific">Alteribacillus bidgolensis</name>
    <dbReference type="NCBI Taxonomy" id="930129"/>
    <lineage>
        <taxon>Bacteria</taxon>
        <taxon>Bacillati</taxon>
        <taxon>Bacillota</taxon>
        <taxon>Bacilli</taxon>
        <taxon>Bacillales</taxon>
        <taxon>Bacillaceae</taxon>
        <taxon>Alteribacillus</taxon>
    </lineage>
</organism>
<evidence type="ECO:0000313" key="3">
    <source>
        <dbReference type="Proteomes" id="UP000199017"/>
    </source>
</evidence>
<evidence type="ECO:0000313" key="2">
    <source>
        <dbReference type="EMBL" id="SDH42552.1"/>
    </source>
</evidence>
<reference evidence="2 3" key="1">
    <citation type="submission" date="2016-10" db="EMBL/GenBank/DDBJ databases">
        <authorList>
            <person name="de Groot N.N."/>
        </authorList>
    </citation>
    <scope>NUCLEOTIDE SEQUENCE [LARGE SCALE GENOMIC DNA]</scope>
    <source>
        <strain evidence="3">P4B,CCM 7963,CECT 7998,DSM 25260,IBRC-M 10614,KCTC 13821</strain>
    </source>
</reference>
<proteinExistence type="predicted"/>
<keyword evidence="3" id="KW-1185">Reference proteome</keyword>
<dbReference type="Proteomes" id="UP000199017">
    <property type="component" value="Unassembled WGS sequence"/>
</dbReference>
<feature type="coiled-coil region" evidence="1">
    <location>
        <begin position="75"/>
        <end position="102"/>
    </location>
</feature>
<dbReference type="STRING" id="930129.SAMN05216352_101251"/>
<accession>A0A1G8CAX6</accession>
<sequence>MNEMLKKGFFLGLGAAAYGKEKIQNYVDDLVTKGKITPREAEQWKEEFIQKGRDTEMEWSNQAKEKMQESFKEMGLATAKDVEVLEKKLQELEQKLEFNLTNSFKENKE</sequence>
<name>A0A1G8CAX6_9BACI</name>
<dbReference type="AlphaFoldDB" id="A0A1G8CAX6"/>
<dbReference type="RefSeq" id="WP_091579767.1">
    <property type="nucleotide sequence ID" value="NZ_FNDU01000001.1"/>
</dbReference>
<dbReference type="InterPro" id="IPR008769">
    <property type="entry name" value="PhaF_PhaI"/>
</dbReference>
<dbReference type="NCBIfam" id="NF047773">
    <property type="entry name" value="phas_rel_Lepto"/>
    <property type="match status" value="1"/>
</dbReference>
<dbReference type="PANTHER" id="PTHR38664">
    <property type="entry name" value="SLR0058 PROTEIN"/>
    <property type="match status" value="1"/>
</dbReference>
<gene>
    <name evidence="2" type="ORF">SAMN05216352_101251</name>
</gene>
<keyword evidence="1" id="KW-0175">Coiled coil</keyword>
<protein>
    <submittedName>
        <fullName evidence="2">Polyhydroxyalkanoate synthesis regulator phasin</fullName>
    </submittedName>
</protein>
<dbReference type="PANTHER" id="PTHR38664:SF1">
    <property type="entry name" value="SLR0058 PROTEIN"/>
    <property type="match status" value="1"/>
</dbReference>